<organism evidence="3 4">
    <name type="scientific">Candidatus Magasanikbacteria bacterium RIFCSPHIGHO2_01_FULL_47_8</name>
    <dbReference type="NCBI Taxonomy" id="1798673"/>
    <lineage>
        <taxon>Bacteria</taxon>
        <taxon>Candidatus Magasanikiibacteriota</taxon>
    </lineage>
</organism>
<evidence type="ECO:0000256" key="1">
    <source>
        <dbReference type="ARBA" id="ARBA00007435"/>
    </source>
</evidence>
<evidence type="ECO:0000259" key="2">
    <source>
        <dbReference type="PROSITE" id="PS50164"/>
    </source>
</evidence>
<dbReference type="Gene3D" id="3.40.1440.10">
    <property type="entry name" value="GIY-YIG endonuclease"/>
    <property type="match status" value="1"/>
</dbReference>
<dbReference type="InterPro" id="IPR035901">
    <property type="entry name" value="GIY-YIG_endonuc_sf"/>
</dbReference>
<protein>
    <recommendedName>
        <fullName evidence="2">GIY-YIG domain-containing protein</fullName>
    </recommendedName>
</protein>
<reference evidence="3 4" key="1">
    <citation type="journal article" date="2016" name="Nat. Commun.">
        <title>Thousands of microbial genomes shed light on interconnected biogeochemical processes in an aquifer system.</title>
        <authorList>
            <person name="Anantharaman K."/>
            <person name="Brown C.T."/>
            <person name="Hug L.A."/>
            <person name="Sharon I."/>
            <person name="Castelle C.J."/>
            <person name="Probst A.J."/>
            <person name="Thomas B.C."/>
            <person name="Singh A."/>
            <person name="Wilkins M.J."/>
            <person name="Karaoz U."/>
            <person name="Brodie E.L."/>
            <person name="Williams K.H."/>
            <person name="Hubbard S.S."/>
            <person name="Banfield J.F."/>
        </authorList>
    </citation>
    <scope>NUCLEOTIDE SEQUENCE [LARGE SCALE GENOMIC DNA]</scope>
</reference>
<dbReference type="CDD" id="cd10449">
    <property type="entry name" value="GIY-YIG_SLX1_like"/>
    <property type="match status" value="1"/>
</dbReference>
<feature type="domain" description="GIY-YIG" evidence="2">
    <location>
        <begin position="1"/>
        <end position="76"/>
    </location>
</feature>
<dbReference type="InterPro" id="IPR000305">
    <property type="entry name" value="GIY-YIG_endonuc"/>
</dbReference>
<dbReference type="PANTHER" id="PTHR34477:SF1">
    <property type="entry name" value="UPF0213 PROTEIN YHBQ"/>
    <property type="match status" value="1"/>
</dbReference>
<sequence>MYFVYLLENRDDHSWYIGFTSNLKRRIVEHNNGTGCITTARKPNWKLIYFECYTNKQDALGREKFLKGGSGRKYLYKQLKHYLENRNKQ</sequence>
<dbReference type="EMBL" id="MFPU01000031">
    <property type="protein sequence ID" value="OGH69642.1"/>
    <property type="molecule type" value="Genomic_DNA"/>
</dbReference>
<accession>A0A1F6MDB0</accession>
<dbReference type="SUPFAM" id="SSF82771">
    <property type="entry name" value="GIY-YIG endonuclease"/>
    <property type="match status" value="1"/>
</dbReference>
<dbReference type="Pfam" id="PF01541">
    <property type="entry name" value="GIY-YIG"/>
    <property type="match status" value="1"/>
</dbReference>
<proteinExistence type="inferred from homology"/>
<dbReference type="PROSITE" id="PS50164">
    <property type="entry name" value="GIY_YIG"/>
    <property type="match status" value="1"/>
</dbReference>
<evidence type="ECO:0000313" key="4">
    <source>
        <dbReference type="Proteomes" id="UP000177953"/>
    </source>
</evidence>
<dbReference type="InterPro" id="IPR050190">
    <property type="entry name" value="UPF0213_domain"/>
</dbReference>
<comment type="caution">
    <text evidence="3">The sequence shown here is derived from an EMBL/GenBank/DDBJ whole genome shotgun (WGS) entry which is preliminary data.</text>
</comment>
<dbReference type="Proteomes" id="UP000177953">
    <property type="component" value="Unassembled WGS sequence"/>
</dbReference>
<dbReference type="AlphaFoldDB" id="A0A1F6MDB0"/>
<evidence type="ECO:0000313" key="3">
    <source>
        <dbReference type="EMBL" id="OGH69642.1"/>
    </source>
</evidence>
<gene>
    <name evidence="3" type="ORF">A2754_04295</name>
</gene>
<name>A0A1F6MDB0_9BACT</name>
<dbReference type="SMART" id="SM00465">
    <property type="entry name" value="GIYc"/>
    <property type="match status" value="1"/>
</dbReference>
<comment type="similarity">
    <text evidence="1">Belongs to the UPF0213 family.</text>
</comment>
<dbReference type="PANTHER" id="PTHR34477">
    <property type="entry name" value="UPF0213 PROTEIN YHBQ"/>
    <property type="match status" value="1"/>
</dbReference>